<comment type="caution">
    <text evidence="20">The sequence shown here is derived from an EMBL/GenBank/DDBJ whole genome shotgun (WGS) entry which is preliminary data.</text>
</comment>
<dbReference type="NCBIfam" id="TIGR02074">
    <property type="entry name" value="PBP_1a_fam"/>
    <property type="match status" value="1"/>
</dbReference>
<evidence type="ECO:0000259" key="18">
    <source>
        <dbReference type="Pfam" id="PF00905"/>
    </source>
</evidence>
<keyword evidence="9" id="KW-0378">Hydrolase</keyword>
<dbReference type="Proteomes" id="UP000244240">
    <property type="component" value="Unassembled WGS sequence"/>
</dbReference>
<keyword evidence="13" id="KW-0511">Multifunctional enzyme</keyword>
<evidence type="ECO:0000256" key="15">
    <source>
        <dbReference type="ARBA" id="ARBA00034000"/>
    </source>
</evidence>
<dbReference type="InterPro" id="IPR001264">
    <property type="entry name" value="Glyco_trans_51"/>
</dbReference>
<comment type="catalytic activity">
    <reaction evidence="16">
        <text>[GlcNAc-(1-&gt;4)-Mur2Ac(oyl-L-Ala-gamma-D-Glu-L-Lys-D-Ala-D-Ala)](n)-di-trans,octa-cis-undecaprenyl diphosphate + beta-D-GlcNAc-(1-&gt;4)-Mur2Ac(oyl-L-Ala-gamma-D-Glu-L-Lys-D-Ala-D-Ala)-di-trans,octa-cis-undecaprenyl diphosphate = [GlcNAc-(1-&gt;4)-Mur2Ac(oyl-L-Ala-gamma-D-Glu-L-Lys-D-Ala-D-Ala)](n+1)-di-trans,octa-cis-undecaprenyl diphosphate + di-trans,octa-cis-undecaprenyl diphosphate + H(+)</text>
        <dbReference type="Rhea" id="RHEA:23708"/>
        <dbReference type="Rhea" id="RHEA-COMP:9602"/>
        <dbReference type="Rhea" id="RHEA-COMP:9603"/>
        <dbReference type="ChEBI" id="CHEBI:15378"/>
        <dbReference type="ChEBI" id="CHEBI:58405"/>
        <dbReference type="ChEBI" id="CHEBI:60033"/>
        <dbReference type="ChEBI" id="CHEBI:78435"/>
        <dbReference type="EC" id="2.4.99.28"/>
    </reaction>
</comment>
<evidence type="ECO:0000256" key="3">
    <source>
        <dbReference type="ARBA" id="ARBA00007739"/>
    </source>
</evidence>
<name>A0A2T6C295_9BACL</name>
<dbReference type="PANTHER" id="PTHR32282">
    <property type="entry name" value="BINDING PROTEIN TRANSPEPTIDASE, PUTATIVE-RELATED"/>
    <property type="match status" value="1"/>
</dbReference>
<dbReference type="InterPro" id="IPR036950">
    <property type="entry name" value="PBP_transglycosylase"/>
</dbReference>
<evidence type="ECO:0000313" key="21">
    <source>
        <dbReference type="Proteomes" id="UP000244240"/>
    </source>
</evidence>
<evidence type="ECO:0000259" key="19">
    <source>
        <dbReference type="Pfam" id="PF00912"/>
    </source>
</evidence>
<protein>
    <submittedName>
        <fullName evidence="20">1A family penicillin-binding protein</fullName>
    </submittedName>
</protein>
<comment type="similarity">
    <text evidence="2">In the C-terminal section; belongs to the transpeptidase family.</text>
</comment>
<reference evidence="20 21" key="1">
    <citation type="submission" date="2018-04" db="EMBL/GenBank/DDBJ databases">
        <title>Genomic Encyclopedia of Archaeal and Bacterial Type Strains, Phase II (KMG-II): from individual species to whole genera.</title>
        <authorList>
            <person name="Goeker M."/>
        </authorList>
    </citation>
    <scope>NUCLEOTIDE SEQUENCE [LARGE SCALE GENOMIC DNA]</scope>
    <source>
        <strain evidence="20 21">DSM 45787</strain>
    </source>
</reference>
<keyword evidence="11" id="KW-0573">Peptidoglycan synthesis</keyword>
<dbReference type="Gene3D" id="3.40.710.10">
    <property type="entry name" value="DD-peptidase/beta-lactamase superfamily"/>
    <property type="match status" value="1"/>
</dbReference>
<keyword evidence="12 17" id="KW-0472">Membrane</keyword>
<dbReference type="GO" id="GO:0009252">
    <property type="term" value="P:peptidoglycan biosynthetic process"/>
    <property type="evidence" value="ECO:0007669"/>
    <property type="project" value="UniProtKB-KW"/>
</dbReference>
<comment type="subcellular location">
    <subcellularLocation>
        <location evidence="1">Cell membrane</location>
    </subcellularLocation>
</comment>
<dbReference type="InterPro" id="IPR012338">
    <property type="entry name" value="Beta-lactam/transpept-like"/>
</dbReference>
<evidence type="ECO:0000256" key="14">
    <source>
        <dbReference type="ARBA" id="ARBA00023316"/>
    </source>
</evidence>
<keyword evidence="4" id="KW-1003">Cell membrane</keyword>
<comment type="similarity">
    <text evidence="3">In the N-terminal section; belongs to the glycosyltransferase 51 family.</text>
</comment>
<dbReference type="InterPro" id="IPR023346">
    <property type="entry name" value="Lysozyme-like_dom_sf"/>
</dbReference>
<dbReference type="RefSeq" id="WP_245920703.1">
    <property type="nucleotide sequence ID" value="NZ_QBKR01000005.1"/>
</dbReference>
<evidence type="ECO:0000256" key="17">
    <source>
        <dbReference type="SAM" id="Phobius"/>
    </source>
</evidence>
<dbReference type="PANTHER" id="PTHR32282:SF11">
    <property type="entry name" value="PENICILLIN-BINDING PROTEIN 1B"/>
    <property type="match status" value="1"/>
</dbReference>
<comment type="catalytic activity">
    <reaction evidence="15">
        <text>Preferential cleavage: (Ac)2-L-Lys-D-Ala-|-D-Ala. Also transpeptidation of peptidyl-alanyl moieties that are N-acyl substituents of D-alanine.</text>
        <dbReference type="EC" id="3.4.16.4"/>
    </reaction>
</comment>
<organism evidence="20 21">
    <name type="scientific">Melghirimyces profundicolus</name>
    <dbReference type="NCBI Taxonomy" id="1242148"/>
    <lineage>
        <taxon>Bacteria</taxon>
        <taxon>Bacillati</taxon>
        <taxon>Bacillota</taxon>
        <taxon>Bacilli</taxon>
        <taxon>Bacillales</taxon>
        <taxon>Thermoactinomycetaceae</taxon>
        <taxon>Melghirimyces</taxon>
    </lineage>
</organism>
<dbReference type="GO" id="GO:0006508">
    <property type="term" value="P:proteolysis"/>
    <property type="evidence" value="ECO:0007669"/>
    <property type="project" value="UniProtKB-KW"/>
</dbReference>
<gene>
    <name evidence="20" type="ORF">C8P63_10549</name>
</gene>
<keyword evidence="8" id="KW-0808">Transferase</keyword>
<evidence type="ECO:0000256" key="6">
    <source>
        <dbReference type="ARBA" id="ARBA00022670"/>
    </source>
</evidence>
<feature type="domain" description="Penicillin-binding protein transpeptidase" evidence="18">
    <location>
        <begin position="339"/>
        <end position="564"/>
    </location>
</feature>
<evidence type="ECO:0000256" key="13">
    <source>
        <dbReference type="ARBA" id="ARBA00023268"/>
    </source>
</evidence>
<evidence type="ECO:0000256" key="16">
    <source>
        <dbReference type="ARBA" id="ARBA00049902"/>
    </source>
</evidence>
<dbReference type="EMBL" id="QBKR01000005">
    <property type="protein sequence ID" value="PTX62454.1"/>
    <property type="molecule type" value="Genomic_DNA"/>
</dbReference>
<dbReference type="Gene3D" id="1.10.3810.10">
    <property type="entry name" value="Biosynthetic peptidoglycan transglycosylase-like"/>
    <property type="match status" value="1"/>
</dbReference>
<dbReference type="FunFam" id="1.10.3810.10:FF:000001">
    <property type="entry name" value="Penicillin-binding protein 1A"/>
    <property type="match status" value="1"/>
</dbReference>
<keyword evidence="17" id="KW-1133">Transmembrane helix</keyword>
<dbReference type="GO" id="GO:0030288">
    <property type="term" value="C:outer membrane-bounded periplasmic space"/>
    <property type="evidence" value="ECO:0007669"/>
    <property type="project" value="TreeGrafter"/>
</dbReference>
<keyword evidence="10" id="KW-0133">Cell shape</keyword>
<feature type="transmembrane region" description="Helical" evidence="17">
    <location>
        <begin position="33"/>
        <end position="52"/>
    </location>
</feature>
<evidence type="ECO:0000256" key="9">
    <source>
        <dbReference type="ARBA" id="ARBA00022801"/>
    </source>
</evidence>
<dbReference type="GO" id="GO:0071555">
    <property type="term" value="P:cell wall organization"/>
    <property type="evidence" value="ECO:0007669"/>
    <property type="project" value="UniProtKB-KW"/>
</dbReference>
<dbReference type="GO" id="GO:0008360">
    <property type="term" value="P:regulation of cell shape"/>
    <property type="evidence" value="ECO:0007669"/>
    <property type="project" value="UniProtKB-KW"/>
</dbReference>
<evidence type="ECO:0000256" key="8">
    <source>
        <dbReference type="ARBA" id="ARBA00022679"/>
    </source>
</evidence>
<keyword evidence="5" id="KW-0121">Carboxypeptidase</keyword>
<evidence type="ECO:0000313" key="20">
    <source>
        <dbReference type="EMBL" id="PTX62454.1"/>
    </source>
</evidence>
<proteinExistence type="inferred from homology"/>
<evidence type="ECO:0000256" key="2">
    <source>
        <dbReference type="ARBA" id="ARBA00007090"/>
    </source>
</evidence>
<dbReference type="SUPFAM" id="SSF56601">
    <property type="entry name" value="beta-lactamase/transpeptidase-like"/>
    <property type="match status" value="1"/>
</dbReference>
<keyword evidence="14" id="KW-0961">Cell wall biogenesis/degradation</keyword>
<dbReference type="GO" id="GO:0008955">
    <property type="term" value="F:peptidoglycan glycosyltransferase activity"/>
    <property type="evidence" value="ECO:0007669"/>
    <property type="project" value="UniProtKB-EC"/>
</dbReference>
<dbReference type="Pfam" id="PF00912">
    <property type="entry name" value="Transgly"/>
    <property type="match status" value="1"/>
</dbReference>
<keyword evidence="21" id="KW-1185">Reference proteome</keyword>
<dbReference type="Pfam" id="PF00905">
    <property type="entry name" value="Transpeptidase"/>
    <property type="match status" value="1"/>
</dbReference>
<dbReference type="InterPro" id="IPR050396">
    <property type="entry name" value="Glycosyltr_51/Transpeptidase"/>
</dbReference>
<dbReference type="SUPFAM" id="SSF53955">
    <property type="entry name" value="Lysozyme-like"/>
    <property type="match status" value="1"/>
</dbReference>
<accession>A0A2T6C295</accession>
<evidence type="ECO:0000256" key="12">
    <source>
        <dbReference type="ARBA" id="ARBA00023136"/>
    </source>
</evidence>
<evidence type="ECO:0000256" key="5">
    <source>
        <dbReference type="ARBA" id="ARBA00022645"/>
    </source>
</evidence>
<keyword evidence="6" id="KW-0645">Protease</keyword>
<evidence type="ECO:0000256" key="11">
    <source>
        <dbReference type="ARBA" id="ARBA00022984"/>
    </source>
</evidence>
<dbReference type="InterPro" id="IPR001460">
    <property type="entry name" value="PCN-bd_Tpept"/>
</dbReference>
<evidence type="ECO:0000256" key="7">
    <source>
        <dbReference type="ARBA" id="ARBA00022676"/>
    </source>
</evidence>
<keyword evidence="17" id="KW-0812">Transmembrane</keyword>
<dbReference type="GO" id="GO:0005886">
    <property type="term" value="C:plasma membrane"/>
    <property type="evidence" value="ECO:0007669"/>
    <property type="project" value="UniProtKB-SubCell"/>
</dbReference>
<evidence type="ECO:0000256" key="10">
    <source>
        <dbReference type="ARBA" id="ARBA00022960"/>
    </source>
</evidence>
<keyword evidence="7" id="KW-0328">Glycosyltransferase</keyword>
<dbReference type="GO" id="GO:0009002">
    <property type="term" value="F:serine-type D-Ala-D-Ala carboxypeptidase activity"/>
    <property type="evidence" value="ECO:0007669"/>
    <property type="project" value="UniProtKB-EC"/>
</dbReference>
<sequence>MGDDMNRTLPPETSWEDLPFGKWWARIHTAARWFGFCLTVGVGLALITVLYLKSKPLPPPQIGLTTQIVDARGNLIDHLDRGERRDPVKLKELPRSVIDATLTAEDQHFYEHWGFSPKGILRAALVNLKQGRVSQGASTITQQLARNLYLTHDRNWSRKWKEATLTAQLELHFSKNEILRMYLNKIYYGHGAYGIERAARIYFGKPARDLTLAESAMLAGIPRGPRWYSPLDNPSSANIRQKAILNAMVKNGRITRAEAETAKKEPLVYADPPRPQPARASYFRDYVIQAAVSKYGLEESQVRNGGLKIHTTLDLNMQEKAETALKHYLKNDRELQGALISLNPQNGHIKAMVGGKDYHQSQYNRVFGKRQPGSTFKPILYLAALENGLTPASRFASQPTTFLYRGGKYRPTNYHGRYARRPITMAEALATSDNIYAVHTHLAIGEEEAVRMGRRLGIRSPLKPVPSLALGTSAVSPFEMAKVYATLAGGGLHQPPTAILRIEDSEGNILAESRNTPEQVLTPAESYVMTSMLKGVFAPGGTANRIKQILSRPVAGKTGSTDWDSWLSGFTPDLTTTVWVGYDKGKPLPPGTSRLTHNIWGRFMKEALESRSAKDFRPPDGVVKVKVDPQTGERATDTCPQSSELWFLSGTEPKSSCSVHRPSVPSPVEQPSLWERIKKWWSG</sequence>
<dbReference type="AlphaFoldDB" id="A0A2T6C295"/>
<dbReference type="GO" id="GO:0008658">
    <property type="term" value="F:penicillin binding"/>
    <property type="evidence" value="ECO:0007669"/>
    <property type="project" value="InterPro"/>
</dbReference>
<evidence type="ECO:0000256" key="4">
    <source>
        <dbReference type="ARBA" id="ARBA00022475"/>
    </source>
</evidence>
<feature type="domain" description="Glycosyl transferase family 51" evidence="19">
    <location>
        <begin position="73"/>
        <end position="248"/>
    </location>
</feature>
<evidence type="ECO:0000256" key="1">
    <source>
        <dbReference type="ARBA" id="ARBA00004236"/>
    </source>
</evidence>